<keyword evidence="1" id="KW-1133">Transmembrane helix</keyword>
<keyword evidence="1" id="KW-0812">Transmembrane</keyword>
<dbReference type="EMBL" id="DRZI01000272">
    <property type="protein sequence ID" value="HHP82270.1"/>
    <property type="molecule type" value="Genomic_DNA"/>
</dbReference>
<sequence>MGEKPIDKIRLGHGPEVEVDELPPPPPMKFSSIMRIIGPSAIVLGVAIGSGEWLIGPSNAVLYGPYILWIATVSILLQTILNLEMVRYTMYAGEPIFNGMLRLWPGPRFWGPLLVVLSVLERAWPAWAFACATGVVAAILGRIPGAAESLYVMIAGVVIALIIVALVSIGGIVERALEVVQWVMIFLIIITLAVLCVIAVPASVAAETFKGFFTFGYLPKGATIVLLGALAGYAGAGGLNNTTVSNYYRDKGIGMGAKVGAIPSLIKGKKITVSPVGKVFKVDSENLKRWRTWRTIAWIDVVGVFTLGAFIGMYLPTSLAVALIPLGTKLPTWGIAAYQGEYFSKLWGPIGWGIALLAGIWVLFSTQLGSTDMITRTLVDLIWQASERVRKWCRGEIKKLYYTVLTFIIIWIIFAFALNYIFGIVPFAWILMVANISNIVLALTAAATIYIGRKWLPKEVRTPIWSSIILAIGVVFWATFAILATLATFFGFTI</sequence>
<evidence type="ECO:0000313" key="2">
    <source>
        <dbReference type="EMBL" id="HHP82270.1"/>
    </source>
</evidence>
<dbReference type="NCBIfam" id="NF037982">
    <property type="entry name" value="Nramp_1"/>
    <property type="match status" value="1"/>
</dbReference>
<feature type="transmembrane region" description="Helical" evidence="1">
    <location>
        <begin position="124"/>
        <end position="143"/>
    </location>
</feature>
<proteinExistence type="predicted"/>
<accession>A0A7C5TLN2</accession>
<reference evidence="2" key="1">
    <citation type="journal article" date="2020" name="mSystems">
        <title>Genome- and Community-Level Interaction Insights into Carbon Utilization and Element Cycling Functions of Hydrothermarchaeota in Hydrothermal Sediment.</title>
        <authorList>
            <person name="Zhou Z."/>
            <person name="Liu Y."/>
            <person name="Xu W."/>
            <person name="Pan J."/>
            <person name="Luo Z.H."/>
            <person name="Li M."/>
        </authorList>
    </citation>
    <scope>NUCLEOTIDE SEQUENCE [LARGE SCALE GENOMIC DNA]</scope>
    <source>
        <strain evidence="2">SpSt-1121</strain>
    </source>
</reference>
<feature type="transmembrane region" description="Helical" evidence="1">
    <location>
        <begin position="428"/>
        <end position="452"/>
    </location>
</feature>
<evidence type="ECO:0008006" key="3">
    <source>
        <dbReference type="Google" id="ProtNLM"/>
    </source>
</evidence>
<gene>
    <name evidence="2" type="ORF">ENM84_06370</name>
</gene>
<feature type="transmembrane region" description="Helical" evidence="1">
    <location>
        <begin position="179"/>
        <end position="200"/>
    </location>
</feature>
<protein>
    <recommendedName>
        <fullName evidence="3">Divalent metal cation transporter</fullName>
    </recommendedName>
</protein>
<dbReference type="AlphaFoldDB" id="A0A7C5TLN2"/>
<organism evidence="2">
    <name type="scientific">Ignisphaera aggregans</name>
    <dbReference type="NCBI Taxonomy" id="334771"/>
    <lineage>
        <taxon>Archaea</taxon>
        <taxon>Thermoproteota</taxon>
        <taxon>Thermoprotei</taxon>
        <taxon>Desulfurococcales</taxon>
        <taxon>Desulfurococcaceae</taxon>
        <taxon>Ignisphaera</taxon>
    </lineage>
</organism>
<feature type="transmembrane region" description="Helical" evidence="1">
    <location>
        <begin position="36"/>
        <end position="55"/>
    </location>
</feature>
<evidence type="ECO:0000256" key="1">
    <source>
        <dbReference type="SAM" id="Phobius"/>
    </source>
</evidence>
<comment type="caution">
    <text evidence="2">The sequence shown here is derived from an EMBL/GenBank/DDBJ whole genome shotgun (WGS) entry which is preliminary data.</text>
</comment>
<feature type="transmembrane region" description="Helical" evidence="1">
    <location>
        <begin position="150"/>
        <end position="173"/>
    </location>
</feature>
<feature type="transmembrane region" description="Helical" evidence="1">
    <location>
        <begin position="464"/>
        <end position="492"/>
    </location>
</feature>
<feature type="transmembrane region" description="Helical" evidence="1">
    <location>
        <begin position="346"/>
        <end position="364"/>
    </location>
</feature>
<feature type="transmembrane region" description="Helical" evidence="1">
    <location>
        <begin position="297"/>
        <end position="326"/>
    </location>
</feature>
<feature type="transmembrane region" description="Helical" evidence="1">
    <location>
        <begin position="400"/>
        <end position="422"/>
    </location>
</feature>
<feature type="transmembrane region" description="Helical" evidence="1">
    <location>
        <begin position="61"/>
        <end position="81"/>
    </location>
</feature>
<name>A0A7C5TLN2_9CREN</name>
<keyword evidence="1" id="KW-0472">Membrane</keyword>